<accession>A0A4R6SJC8</accession>
<dbReference type="InterPro" id="IPR010982">
    <property type="entry name" value="Lambda_DNA-bd_dom_sf"/>
</dbReference>
<feature type="domain" description="HTH cro/C1-type" evidence="1">
    <location>
        <begin position="93"/>
        <end position="139"/>
    </location>
</feature>
<dbReference type="SUPFAM" id="SSF47413">
    <property type="entry name" value="lambda repressor-like DNA-binding domains"/>
    <property type="match status" value="1"/>
</dbReference>
<proteinExistence type="predicted"/>
<organism evidence="2 3">
    <name type="scientific">Labedaea rhizosphaerae</name>
    <dbReference type="NCBI Taxonomy" id="598644"/>
    <lineage>
        <taxon>Bacteria</taxon>
        <taxon>Bacillati</taxon>
        <taxon>Actinomycetota</taxon>
        <taxon>Actinomycetes</taxon>
        <taxon>Pseudonocardiales</taxon>
        <taxon>Pseudonocardiaceae</taxon>
        <taxon>Labedaea</taxon>
    </lineage>
</organism>
<dbReference type="SUPFAM" id="SSF48452">
    <property type="entry name" value="TPR-like"/>
    <property type="match status" value="1"/>
</dbReference>
<dbReference type="PROSITE" id="PS50943">
    <property type="entry name" value="HTH_CROC1"/>
    <property type="match status" value="1"/>
</dbReference>
<name>A0A4R6SJC8_LABRH</name>
<evidence type="ECO:0000313" key="2">
    <source>
        <dbReference type="EMBL" id="TDQ04416.1"/>
    </source>
</evidence>
<dbReference type="Gene3D" id="1.25.40.10">
    <property type="entry name" value="Tetratricopeptide repeat domain"/>
    <property type="match status" value="1"/>
</dbReference>
<dbReference type="InterPro" id="IPR011990">
    <property type="entry name" value="TPR-like_helical_dom_sf"/>
</dbReference>
<comment type="caution">
    <text evidence="2">The sequence shown here is derived from an EMBL/GenBank/DDBJ whole genome shotgun (WGS) entry which is preliminary data.</text>
</comment>
<dbReference type="Proteomes" id="UP000295444">
    <property type="component" value="Unassembled WGS sequence"/>
</dbReference>
<evidence type="ECO:0000259" key="1">
    <source>
        <dbReference type="PROSITE" id="PS50943"/>
    </source>
</evidence>
<reference evidence="2 3" key="1">
    <citation type="submission" date="2019-03" db="EMBL/GenBank/DDBJ databases">
        <title>Genomic Encyclopedia of Type Strains, Phase IV (KMG-IV): sequencing the most valuable type-strain genomes for metagenomic binning, comparative biology and taxonomic classification.</title>
        <authorList>
            <person name="Goeker M."/>
        </authorList>
    </citation>
    <scope>NUCLEOTIDE SEQUENCE [LARGE SCALE GENOMIC DNA]</scope>
    <source>
        <strain evidence="2 3">DSM 45361</strain>
    </source>
</reference>
<sequence length="489" mass="54039">MTGGDPRSEGAAGASVRTCVACLAVLAADNDGRMCARCLRDQRDQFRTPPMELRNEFWATDDFRAAFESRHIGRVFKVYRNHPRHLQLFGKALNQELLGRWLGLTQTQVSRLENSRAPEQNLKTLQNYARILHIPQSLLWFDLPGQSRVAARARIPSKTSGNETLSQDSILIANTGMDTVELLKRVRTSDVDAATIDALSITVEQLCCDYASVDARHLVIAGRDWLGKVTELLNGKLSLTQHRDILSNAGMLALLVGCLEYDLGDARAAEATRRMALELGRESGETGVVGWAHEMLAWFHLTSGNYRAALAAAESGIQAAGSHSVAVQLHAQQAKAYARMGEAEQVHAALEHGRELLDRLPFPDRPDNHFVVDPDKFDFYAMDTYRVSGQDDLATRNAEEVIRRGTNPWGEPITPMRNAEAQLTLAVVAARKGAPEDATALGLEALRGDRQSRPSLLHAARELLNELKAYGPKPGTEFAEYLDDFKHTK</sequence>
<keyword evidence="3" id="KW-1185">Reference proteome</keyword>
<dbReference type="EMBL" id="SNXZ01000001">
    <property type="protein sequence ID" value="TDQ04416.1"/>
    <property type="molecule type" value="Genomic_DNA"/>
</dbReference>
<protein>
    <recommendedName>
        <fullName evidence="1">HTH cro/C1-type domain-containing protein</fullName>
    </recommendedName>
</protein>
<dbReference type="GO" id="GO:0003677">
    <property type="term" value="F:DNA binding"/>
    <property type="evidence" value="ECO:0007669"/>
    <property type="project" value="InterPro"/>
</dbReference>
<gene>
    <name evidence="2" type="ORF">EV186_101368</name>
</gene>
<dbReference type="AlphaFoldDB" id="A0A4R6SJC8"/>
<dbReference type="InterPro" id="IPR001387">
    <property type="entry name" value="Cro/C1-type_HTH"/>
</dbReference>
<evidence type="ECO:0000313" key="3">
    <source>
        <dbReference type="Proteomes" id="UP000295444"/>
    </source>
</evidence>